<organism evidence="2 3">
    <name type="scientific">Peptoniphilus ovalis</name>
    <dbReference type="NCBI Taxonomy" id="2841503"/>
    <lineage>
        <taxon>Bacteria</taxon>
        <taxon>Bacillati</taxon>
        <taxon>Bacillota</taxon>
        <taxon>Tissierellia</taxon>
        <taxon>Tissierellales</taxon>
        <taxon>Peptoniphilaceae</taxon>
        <taxon>Peptoniphilus</taxon>
    </lineage>
</organism>
<evidence type="ECO:0000259" key="1">
    <source>
        <dbReference type="Pfam" id="PF03061"/>
    </source>
</evidence>
<dbReference type="InterPro" id="IPR003736">
    <property type="entry name" value="PAAI_dom"/>
</dbReference>
<dbReference type="PANTHER" id="PTHR42856">
    <property type="entry name" value="ACYL-COENZYME A THIOESTERASE PAAI"/>
    <property type="match status" value="1"/>
</dbReference>
<dbReference type="NCBIfam" id="TIGR00369">
    <property type="entry name" value="unchar_dom_1"/>
    <property type="match status" value="1"/>
</dbReference>
<gene>
    <name evidence="2" type="ORF">KQI68_00655</name>
</gene>
<dbReference type="CDD" id="cd03443">
    <property type="entry name" value="PaaI_thioesterase"/>
    <property type="match status" value="1"/>
</dbReference>
<dbReference type="Proteomes" id="UP000783742">
    <property type="component" value="Unassembled WGS sequence"/>
</dbReference>
<evidence type="ECO:0000313" key="2">
    <source>
        <dbReference type="EMBL" id="MBU5668341.1"/>
    </source>
</evidence>
<reference evidence="2 3" key="1">
    <citation type="submission" date="2021-06" db="EMBL/GenBank/DDBJ databases">
        <authorList>
            <person name="Sun Q."/>
            <person name="Li D."/>
        </authorList>
    </citation>
    <scope>NUCLEOTIDE SEQUENCE [LARGE SCALE GENOMIC DNA]</scope>
    <source>
        <strain evidence="2 3">MSJ-1</strain>
    </source>
</reference>
<feature type="domain" description="Thioesterase" evidence="1">
    <location>
        <begin position="46"/>
        <end position="114"/>
    </location>
</feature>
<proteinExistence type="predicted"/>
<dbReference type="InterPro" id="IPR052723">
    <property type="entry name" value="Acyl-CoA_thioesterase_PaaI"/>
</dbReference>
<accession>A0ABS6FGE8</accession>
<name>A0ABS6FGE8_9FIRM</name>
<sequence length="139" mass="15496">MENIESVKKLFESNEFTKYSSMEFVNLVGDDLVLKMVPGSHQKNIYGMIHGGELFSLLDTASGLLCFIEGMKVVTLNSSISFISNVPVGEEIFSKTKMIHKGRKTAIVEATAYTSYNKILAKGTFTFYNTGEVEENIFD</sequence>
<dbReference type="InterPro" id="IPR006683">
    <property type="entry name" value="Thioestr_dom"/>
</dbReference>
<dbReference type="RefSeq" id="WP_216548025.1">
    <property type="nucleotide sequence ID" value="NZ_JAHLQO010000001.1"/>
</dbReference>
<evidence type="ECO:0000313" key="3">
    <source>
        <dbReference type="Proteomes" id="UP000783742"/>
    </source>
</evidence>
<keyword evidence="3" id="KW-1185">Reference proteome</keyword>
<comment type="caution">
    <text evidence="2">The sequence shown here is derived from an EMBL/GenBank/DDBJ whole genome shotgun (WGS) entry which is preliminary data.</text>
</comment>
<dbReference type="Pfam" id="PF03061">
    <property type="entry name" value="4HBT"/>
    <property type="match status" value="1"/>
</dbReference>
<protein>
    <submittedName>
        <fullName evidence="2">PaaI family thioesterase</fullName>
    </submittedName>
</protein>
<dbReference type="PANTHER" id="PTHR42856:SF1">
    <property type="entry name" value="ACYL-COENZYME A THIOESTERASE PAAI"/>
    <property type="match status" value="1"/>
</dbReference>
<dbReference type="EMBL" id="JAHLQO010000001">
    <property type="protein sequence ID" value="MBU5668341.1"/>
    <property type="molecule type" value="Genomic_DNA"/>
</dbReference>